<dbReference type="RefSeq" id="YP_009120540.1">
    <property type="nucleotide sequence ID" value="NC_026440.1"/>
</dbReference>
<dbReference type="Proteomes" id="UP000202511">
    <property type="component" value="Segment"/>
</dbReference>
<sequence>MPRRRLAILFALRCHCAPFFFLFFFLVEASPTRAAVACVLCRQISRRNRATGRTKRARPFRALQNKIGWSERLWAWVRCRLFEVFAKSQWHDKGGRAGCRLVVLAFSSILAK</sequence>
<evidence type="ECO:0000313" key="2">
    <source>
        <dbReference type="Proteomes" id="UP000202511"/>
    </source>
</evidence>
<organism evidence="1 2">
    <name type="scientific">Pandoravirus inopinatum</name>
    <dbReference type="NCBI Taxonomy" id="1605721"/>
    <lineage>
        <taxon>Viruses</taxon>
        <taxon>Pandoravirus</taxon>
    </lineage>
</organism>
<accession>A0A0B5J8P2</accession>
<dbReference type="GeneID" id="23463222"/>
<evidence type="ECO:0000313" key="1">
    <source>
        <dbReference type="EMBL" id="AJF98305.1"/>
    </source>
</evidence>
<dbReference type="EMBL" id="KP136319">
    <property type="protein sequence ID" value="AJF98305.1"/>
    <property type="molecule type" value="Genomic_DNA"/>
</dbReference>
<reference evidence="1 2" key="1">
    <citation type="journal article" date="2015" name="Parasitol. Res.">
        <title>Viruses in close associations with free-living amoebae.</title>
        <authorList>
            <person name="Scheid P."/>
        </authorList>
    </citation>
    <scope>NUCLEOTIDE SEQUENCE [LARGE SCALE GENOMIC DNA]</scope>
    <source>
        <strain evidence="1">KlaHel</strain>
    </source>
</reference>
<protein>
    <submittedName>
        <fullName evidence="1">Uncharacterized protein</fullName>
    </submittedName>
</protein>
<name>A0A0B5J8P2_9VIRU</name>
<proteinExistence type="predicted"/>
<dbReference type="KEGG" id="vg:23463222"/>